<proteinExistence type="predicted"/>
<protein>
    <submittedName>
        <fullName evidence="3">Phage replisome organizer N-terminal domain-containing protein</fullName>
    </submittedName>
</protein>
<dbReference type="Proteomes" id="UP001206692">
    <property type="component" value="Unassembled WGS sequence"/>
</dbReference>
<dbReference type="EMBL" id="JANGEW010000029">
    <property type="protein sequence ID" value="MCQ5343552.1"/>
    <property type="molecule type" value="Genomic_DNA"/>
</dbReference>
<dbReference type="PANTHER" id="PTHR37293">
    <property type="entry name" value="PHAGE REPLICATION PROTEIN-RELATED"/>
    <property type="match status" value="1"/>
</dbReference>
<accession>A0ABT1SUJ6</accession>
<dbReference type="PANTHER" id="PTHR37293:SF7">
    <property type="entry name" value="HYPOTHETICAL PHAGE PROTEIN"/>
    <property type="match status" value="1"/>
</dbReference>
<name>A0ABT1SUJ6_9FIRM</name>
<comment type="caution">
    <text evidence="3">The sequence shown here is derived from an EMBL/GenBank/DDBJ whole genome shotgun (WGS) entry which is preliminary data.</text>
</comment>
<dbReference type="InterPro" id="IPR053162">
    <property type="entry name" value="DnaD"/>
</dbReference>
<evidence type="ECO:0000313" key="4">
    <source>
        <dbReference type="Proteomes" id="UP001206692"/>
    </source>
</evidence>
<evidence type="ECO:0000313" key="3">
    <source>
        <dbReference type="EMBL" id="MCQ5343552.1"/>
    </source>
</evidence>
<dbReference type="NCBIfam" id="TIGR01714">
    <property type="entry name" value="phage_rep_org_N"/>
    <property type="match status" value="1"/>
</dbReference>
<reference evidence="3 4" key="1">
    <citation type="submission" date="2022-06" db="EMBL/GenBank/DDBJ databases">
        <title>Isolation of gut microbiota from human fecal samples.</title>
        <authorList>
            <person name="Pamer E.G."/>
            <person name="Barat B."/>
            <person name="Waligurski E."/>
            <person name="Medina S."/>
            <person name="Paddock L."/>
            <person name="Mostad J."/>
        </authorList>
    </citation>
    <scope>NUCLEOTIDE SEQUENCE [LARGE SCALE GENOMIC DNA]</scope>
    <source>
        <strain evidence="3 4">DFI.1.1</strain>
    </source>
</reference>
<dbReference type="InterPro" id="IPR010056">
    <property type="entry name" value="Phage_rep_org__N"/>
</dbReference>
<evidence type="ECO:0000256" key="1">
    <source>
        <dbReference type="SAM" id="MobiDB-lite"/>
    </source>
</evidence>
<dbReference type="RefSeq" id="WP_062412461.1">
    <property type="nucleotide sequence ID" value="NZ_JAJCNZ010000042.1"/>
</dbReference>
<dbReference type="Pfam" id="PF09681">
    <property type="entry name" value="Phage_rep_org_N"/>
    <property type="match status" value="1"/>
</dbReference>
<gene>
    <name evidence="3" type="ORF">NE675_11035</name>
</gene>
<keyword evidence="4" id="KW-1185">Reference proteome</keyword>
<feature type="domain" description="Phage replisome organiser N-terminal" evidence="2">
    <location>
        <begin position="6"/>
        <end position="126"/>
    </location>
</feature>
<sequence>MKKLQWLKTKVGLFLDPRILYLMNLPNGDSYIVLWFFLKDMAGMVNDDGKIYVSETEPLTTQLIAKSLHRRQPFIENGLRALEQVDLIERDEKGLIRIVIWEELQSFHRDEKRREQTNERVRRYRERRRMAQEAQQESFQEENTDVVGTSGEDILEPSHGNPVESVSVESIVAESDEAEHGVEAKSVSEEETCHETAPEMLPGEAVTTPKAAKGYASVQTYQNLFGPMQGDFAHRLITLENMWGSEPTCTAIEMAHENKVNNINYIAAILKNSNGRPMRGKRKEDKYNGYANFDGYIDGVLRGEPEYKPHFRRDAEGQSGLRHIGDSGQNLG</sequence>
<feature type="region of interest" description="Disordered" evidence="1">
    <location>
        <begin position="310"/>
        <end position="332"/>
    </location>
</feature>
<evidence type="ECO:0000259" key="2">
    <source>
        <dbReference type="Pfam" id="PF09681"/>
    </source>
</evidence>
<organism evidence="3 4">
    <name type="scientific">Megasphaera massiliensis</name>
    <dbReference type="NCBI Taxonomy" id="1232428"/>
    <lineage>
        <taxon>Bacteria</taxon>
        <taxon>Bacillati</taxon>
        <taxon>Bacillota</taxon>
        <taxon>Negativicutes</taxon>
        <taxon>Veillonellales</taxon>
        <taxon>Veillonellaceae</taxon>
        <taxon>Megasphaera</taxon>
    </lineage>
</organism>
<feature type="region of interest" description="Disordered" evidence="1">
    <location>
        <begin position="126"/>
        <end position="146"/>
    </location>
</feature>